<dbReference type="EMBL" id="LR796247">
    <property type="protein sequence ID" value="CAB4131578.1"/>
    <property type="molecule type" value="Genomic_DNA"/>
</dbReference>
<proteinExistence type="predicted"/>
<accession>A0A6J5LAF6</accession>
<reference evidence="1" key="1">
    <citation type="submission" date="2020-04" db="EMBL/GenBank/DDBJ databases">
        <authorList>
            <person name="Chiriac C."/>
            <person name="Salcher M."/>
            <person name="Ghai R."/>
            <person name="Kavagutti S V."/>
        </authorList>
    </citation>
    <scope>NUCLEOTIDE SEQUENCE</scope>
</reference>
<name>A0A6J5LAF6_9CAUD</name>
<sequence length="91" mass="10627">MNGKYQRDAVLKDLHENVIEVTFTKVNGDQRVLRCTLDPKYLPPNYDAQHLDEQHKKKENLSVIAAWDLNNNGWRSFRIESIQYLQVIDAG</sequence>
<dbReference type="Pfam" id="PF10902">
    <property type="entry name" value="WYL_2"/>
    <property type="match status" value="1"/>
</dbReference>
<dbReference type="InterPro" id="IPR024401">
    <property type="entry name" value="WYL_prot"/>
</dbReference>
<gene>
    <name evidence="1" type="ORF">UFOVP132_156</name>
</gene>
<organism evidence="1">
    <name type="scientific">uncultured Caudovirales phage</name>
    <dbReference type="NCBI Taxonomy" id="2100421"/>
    <lineage>
        <taxon>Viruses</taxon>
        <taxon>Duplodnaviria</taxon>
        <taxon>Heunggongvirae</taxon>
        <taxon>Uroviricota</taxon>
        <taxon>Caudoviricetes</taxon>
        <taxon>Peduoviridae</taxon>
        <taxon>Maltschvirus</taxon>
        <taxon>Maltschvirus maltsch</taxon>
    </lineage>
</organism>
<protein>
    <submittedName>
        <fullName evidence="1">WYL domain containing protein</fullName>
    </submittedName>
</protein>
<evidence type="ECO:0000313" key="1">
    <source>
        <dbReference type="EMBL" id="CAB4131578.1"/>
    </source>
</evidence>